<organism evidence="2 3">
    <name type="scientific">Mycena sanguinolenta</name>
    <dbReference type="NCBI Taxonomy" id="230812"/>
    <lineage>
        <taxon>Eukaryota</taxon>
        <taxon>Fungi</taxon>
        <taxon>Dikarya</taxon>
        <taxon>Basidiomycota</taxon>
        <taxon>Agaricomycotina</taxon>
        <taxon>Agaricomycetes</taxon>
        <taxon>Agaricomycetidae</taxon>
        <taxon>Agaricales</taxon>
        <taxon>Marasmiineae</taxon>
        <taxon>Mycenaceae</taxon>
        <taxon>Mycena</taxon>
    </lineage>
</organism>
<feature type="transmembrane region" description="Helical" evidence="1">
    <location>
        <begin position="125"/>
        <end position="143"/>
    </location>
</feature>
<sequence>MSSDSDPILSTALSKIDTLLDRFGFDILHDVVFTIAESIFCSAYGIFFGVALYSIFRKGLKSRAAIVMLCVVVYLYAASVAQWAMNAWIALQGIHSLLMVPDVPIFERPDLADANLDKVAIPVEVLWVFNMIIGDSVVIWRTWAVYLHRISAIVMPGILLLMSLTFGLIDLGCTNYAERDVSPPAVCTYAAVTGWAFSVATNVSCTILIGLKAWKHRKITRELNLTAKARRMSSEKILSILVESGAIYSLLWLTQVISYINIPRNSPALFLEAVLAPMGNQMAGLYPTLIIVIVNFRRTIWDEEPSVVHIDNSLHWAPNSNRSGMADTFGTQHGLGSGHIQSAIHITSDKSVVDAGKHPGLAGDYEV</sequence>
<dbReference type="Proteomes" id="UP000623467">
    <property type="component" value="Unassembled WGS sequence"/>
</dbReference>
<keyword evidence="1" id="KW-0472">Membrane</keyword>
<dbReference type="EMBL" id="JACAZH010000018">
    <property type="protein sequence ID" value="KAF7346630.1"/>
    <property type="molecule type" value="Genomic_DNA"/>
</dbReference>
<evidence type="ECO:0000313" key="2">
    <source>
        <dbReference type="EMBL" id="KAF7346630.1"/>
    </source>
</evidence>
<reference evidence="2" key="1">
    <citation type="submission" date="2020-05" db="EMBL/GenBank/DDBJ databases">
        <title>Mycena genomes resolve the evolution of fungal bioluminescence.</title>
        <authorList>
            <person name="Tsai I.J."/>
        </authorList>
    </citation>
    <scope>NUCLEOTIDE SEQUENCE</scope>
    <source>
        <strain evidence="2">160909Yilan</strain>
    </source>
</reference>
<feature type="transmembrane region" description="Helical" evidence="1">
    <location>
        <begin position="189"/>
        <end position="211"/>
    </location>
</feature>
<accession>A0A8H7CQP0</accession>
<protein>
    <submittedName>
        <fullName evidence="2">Uncharacterized protein</fullName>
    </submittedName>
</protein>
<feature type="transmembrane region" description="Helical" evidence="1">
    <location>
        <begin position="274"/>
        <end position="296"/>
    </location>
</feature>
<feature type="transmembrane region" description="Helical" evidence="1">
    <location>
        <begin position="237"/>
        <end position="262"/>
    </location>
</feature>
<dbReference type="AlphaFoldDB" id="A0A8H7CQP0"/>
<feature type="transmembrane region" description="Helical" evidence="1">
    <location>
        <begin position="31"/>
        <end position="53"/>
    </location>
</feature>
<gene>
    <name evidence="2" type="ORF">MSAN_01800500</name>
</gene>
<keyword evidence="1" id="KW-1133">Transmembrane helix</keyword>
<feature type="transmembrane region" description="Helical" evidence="1">
    <location>
        <begin position="65"/>
        <end position="91"/>
    </location>
</feature>
<keyword evidence="1" id="KW-0812">Transmembrane</keyword>
<evidence type="ECO:0000313" key="3">
    <source>
        <dbReference type="Proteomes" id="UP000623467"/>
    </source>
</evidence>
<proteinExistence type="predicted"/>
<feature type="transmembrane region" description="Helical" evidence="1">
    <location>
        <begin position="150"/>
        <end position="169"/>
    </location>
</feature>
<keyword evidence="3" id="KW-1185">Reference proteome</keyword>
<name>A0A8H7CQP0_9AGAR</name>
<comment type="caution">
    <text evidence="2">The sequence shown here is derived from an EMBL/GenBank/DDBJ whole genome shotgun (WGS) entry which is preliminary data.</text>
</comment>
<evidence type="ECO:0000256" key="1">
    <source>
        <dbReference type="SAM" id="Phobius"/>
    </source>
</evidence>
<dbReference type="OrthoDB" id="2744793at2759"/>